<protein>
    <submittedName>
        <fullName evidence="3">Uncharacterized protein</fullName>
    </submittedName>
</protein>
<keyword evidence="2" id="KW-1133">Transmembrane helix</keyword>
<dbReference type="RefSeq" id="WP_386371383.1">
    <property type="nucleotide sequence ID" value="NZ_JBHUMP010000002.1"/>
</dbReference>
<evidence type="ECO:0000256" key="2">
    <source>
        <dbReference type="SAM" id="Phobius"/>
    </source>
</evidence>
<organism evidence="3 4">
    <name type="scientific">Sulfitobacter aestuarii</name>
    <dbReference type="NCBI Taxonomy" id="2161676"/>
    <lineage>
        <taxon>Bacteria</taxon>
        <taxon>Pseudomonadati</taxon>
        <taxon>Pseudomonadota</taxon>
        <taxon>Alphaproteobacteria</taxon>
        <taxon>Rhodobacterales</taxon>
        <taxon>Roseobacteraceae</taxon>
        <taxon>Sulfitobacter</taxon>
    </lineage>
</organism>
<feature type="transmembrane region" description="Helical" evidence="2">
    <location>
        <begin position="20"/>
        <end position="42"/>
    </location>
</feature>
<reference evidence="4" key="1">
    <citation type="journal article" date="2019" name="Int. J. Syst. Evol. Microbiol.">
        <title>The Global Catalogue of Microorganisms (GCM) 10K type strain sequencing project: providing services to taxonomists for standard genome sequencing and annotation.</title>
        <authorList>
            <consortium name="The Broad Institute Genomics Platform"/>
            <consortium name="The Broad Institute Genome Sequencing Center for Infectious Disease"/>
            <person name="Wu L."/>
            <person name="Ma J."/>
        </authorList>
    </citation>
    <scope>NUCLEOTIDE SEQUENCE [LARGE SCALE GENOMIC DNA]</scope>
    <source>
        <strain evidence="4">TISTR 2562</strain>
    </source>
</reference>
<dbReference type="EMBL" id="JBHUMP010000002">
    <property type="protein sequence ID" value="MFD2738554.1"/>
    <property type="molecule type" value="Genomic_DNA"/>
</dbReference>
<feature type="region of interest" description="Disordered" evidence="1">
    <location>
        <begin position="52"/>
        <end position="92"/>
    </location>
</feature>
<accession>A0ABW5TZ65</accession>
<feature type="compositionally biased region" description="Polar residues" evidence="1">
    <location>
        <begin position="74"/>
        <end position="84"/>
    </location>
</feature>
<evidence type="ECO:0000256" key="1">
    <source>
        <dbReference type="SAM" id="MobiDB-lite"/>
    </source>
</evidence>
<keyword evidence="4" id="KW-1185">Reference proteome</keyword>
<keyword evidence="2" id="KW-0472">Membrane</keyword>
<comment type="caution">
    <text evidence="3">The sequence shown here is derived from an EMBL/GenBank/DDBJ whole genome shotgun (WGS) entry which is preliminary data.</text>
</comment>
<keyword evidence="2" id="KW-0812">Transmembrane</keyword>
<name>A0ABW5TZ65_9RHOB</name>
<dbReference type="Proteomes" id="UP001597474">
    <property type="component" value="Unassembled WGS sequence"/>
</dbReference>
<evidence type="ECO:0000313" key="3">
    <source>
        <dbReference type="EMBL" id="MFD2738554.1"/>
    </source>
</evidence>
<gene>
    <name evidence="3" type="ORF">ACFSUD_03130</name>
</gene>
<sequence>MSAPRTNIEKQERDHKPSLLGIRGAMIFGALMLLGVFFYVIINGGDEDADAVINTDQASEPEASVPAVDPVEPGTNQSQTNDPSSIDVDDNN</sequence>
<proteinExistence type="predicted"/>
<evidence type="ECO:0000313" key="4">
    <source>
        <dbReference type="Proteomes" id="UP001597474"/>
    </source>
</evidence>